<proteinExistence type="predicted"/>
<name>A0A1A8CND7_NOTKA</name>
<feature type="region of interest" description="Disordered" evidence="1">
    <location>
        <begin position="1"/>
        <end position="60"/>
    </location>
</feature>
<sequence length="60" mass="6366">SASPNLSRTAATTDRVGTSEHITTALHPTPETTLHPTPETSLHPTPEAPPRTTTETPPRT</sequence>
<reference evidence="2" key="1">
    <citation type="submission" date="2016-05" db="EMBL/GenBank/DDBJ databases">
        <authorList>
            <person name="Lavstsen T."/>
            <person name="Jespersen J.S."/>
        </authorList>
    </citation>
    <scope>NUCLEOTIDE SEQUENCE</scope>
    <source>
        <tissue evidence="2">Brain</tissue>
    </source>
</reference>
<organism evidence="2">
    <name type="scientific">Nothobranchius kadleci</name>
    <name type="common">African annual killifish</name>
    <dbReference type="NCBI Taxonomy" id="1051664"/>
    <lineage>
        <taxon>Eukaryota</taxon>
        <taxon>Metazoa</taxon>
        <taxon>Chordata</taxon>
        <taxon>Craniata</taxon>
        <taxon>Vertebrata</taxon>
        <taxon>Euteleostomi</taxon>
        <taxon>Actinopterygii</taxon>
        <taxon>Neopterygii</taxon>
        <taxon>Teleostei</taxon>
        <taxon>Neoteleostei</taxon>
        <taxon>Acanthomorphata</taxon>
        <taxon>Ovalentaria</taxon>
        <taxon>Atherinomorphae</taxon>
        <taxon>Cyprinodontiformes</taxon>
        <taxon>Nothobranchiidae</taxon>
        <taxon>Nothobranchius</taxon>
    </lineage>
</organism>
<dbReference type="AlphaFoldDB" id="A0A1A8CND7"/>
<accession>A0A1A8CND7</accession>
<protein>
    <submittedName>
        <fullName evidence="2">HERV-H LTR-associating 1</fullName>
    </submittedName>
</protein>
<evidence type="ECO:0000313" key="2">
    <source>
        <dbReference type="EMBL" id="SBP81279.1"/>
    </source>
</evidence>
<evidence type="ECO:0000256" key="1">
    <source>
        <dbReference type="SAM" id="MobiDB-lite"/>
    </source>
</evidence>
<dbReference type="EMBL" id="HADZ01017338">
    <property type="protein sequence ID" value="SBP81279.1"/>
    <property type="molecule type" value="Transcribed_RNA"/>
</dbReference>
<reference evidence="2" key="2">
    <citation type="submission" date="2016-06" db="EMBL/GenBank/DDBJ databases">
        <title>The genome of a short-lived fish provides insights into sex chromosome evolution and the genetic control of aging.</title>
        <authorList>
            <person name="Reichwald K."/>
            <person name="Felder M."/>
            <person name="Petzold A."/>
            <person name="Koch P."/>
            <person name="Groth M."/>
            <person name="Platzer M."/>
        </authorList>
    </citation>
    <scope>NUCLEOTIDE SEQUENCE</scope>
    <source>
        <tissue evidence="2">Brain</tissue>
    </source>
</reference>
<feature type="compositionally biased region" description="Polar residues" evidence="1">
    <location>
        <begin position="1"/>
        <end position="22"/>
    </location>
</feature>
<feature type="non-terminal residue" evidence="2">
    <location>
        <position position="1"/>
    </location>
</feature>
<gene>
    <name evidence="2" type="primary">HHLA1</name>
</gene>
<feature type="compositionally biased region" description="Low complexity" evidence="1">
    <location>
        <begin position="23"/>
        <end position="60"/>
    </location>
</feature>
<feature type="non-terminal residue" evidence="2">
    <location>
        <position position="60"/>
    </location>
</feature>